<feature type="region of interest" description="Disordered" evidence="1">
    <location>
        <begin position="148"/>
        <end position="183"/>
    </location>
</feature>
<dbReference type="OrthoDB" id="1708823at2759"/>
<comment type="caution">
    <text evidence="4">The sequence shown here is derived from an EMBL/GenBank/DDBJ whole genome shotgun (WGS) entry which is preliminary data.</text>
</comment>
<dbReference type="InterPro" id="IPR056124">
    <property type="entry name" value="DUF7707"/>
</dbReference>
<gene>
    <name evidence="4" type="ORF">AMORRO_LOCUS2538</name>
</gene>
<dbReference type="Pfam" id="PF24808">
    <property type="entry name" value="DUF7707"/>
    <property type="match status" value="1"/>
</dbReference>
<keyword evidence="5" id="KW-1185">Reference proteome</keyword>
<accession>A0A9N8ZFF0</accession>
<reference evidence="4" key="1">
    <citation type="submission" date="2021-06" db="EMBL/GenBank/DDBJ databases">
        <authorList>
            <person name="Kallberg Y."/>
            <person name="Tangrot J."/>
            <person name="Rosling A."/>
        </authorList>
    </citation>
    <scope>NUCLEOTIDE SEQUENCE</scope>
    <source>
        <strain evidence="4">CL551</strain>
    </source>
</reference>
<name>A0A9N8ZFF0_9GLOM</name>
<feature type="compositionally biased region" description="Low complexity" evidence="1">
    <location>
        <begin position="161"/>
        <end position="180"/>
    </location>
</feature>
<feature type="signal peptide" evidence="2">
    <location>
        <begin position="1"/>
        <end position="22"/>
    </location>
</feature>
<dbReference type="Proteomes" id="UP000789342">
    <property type="component" value="Unassembled WGS sequence"/>
</dbReference>
<dbReference type="EMBL" id="CAJVPV010001081">
    <property type="protein sequence ID" value="CAG8485873.1"/>
    <property type="molecule type" value="Genomic_DNA"/>
</dbReference>
<organism evidence="4 5">
    <name type="scientific">Acaulospora morrowiae</name>
    <dbReference type="NCBI Taxonomy" id="94023"/>
    <lineage>
        <taxon>Eukaryota</taxon>
        <taxon>Fungi</taxon>
        <taxon>Fungi incertae sedis</taxon>
        <taxon>Mucoromycota</taxon>
        <taxon>Glomeromycotina</taxon>
        <taxon>Glomeromycetes</taxon>
        <taxon>Diversisporales</taxon>
        <taxon>Acaulosporaceae</taxon>
        <taxon>Acaulospora</taxon>
    </lineage>
</organism>
<feature type="chain" id="PRO_5040437047" evidence="2">
    <location>
        <begin position="23"/>
        <end position="206"/>
    </location>
</feature>
<proteinExistence type="predicted"/>
<sequence length="206" mass="21496">MRFLTILVFTATIALASFGANAQTTTTGAPTALPSFTYSLTEQSAAERQDLCNRNMGYCMNNCGGPDKAPKNFCNVTTMGWGCGCKDKIPDYQAYQWPINYANCACQSACKGDQSCIVACTKAYSSVCGTSDQPPAYYQVDDPSITPSYGPSKSGSSNAATSGSVGSTNPTSTPSSTNSTASDGTNVSPYSIIYPLAIVAAGMMML</sequence>
<protein>
    <submittedName>
        <fullName evidence="4">13628_t:CDS:1</fullName>
    </submittedName>
</protein>
<evidence type="ECO:0000256" key="2">
    <source>
        <dbReference type="SAM" id="SignalP"/>
    </source>
</evidence>
<feature type="domain" description="DUF7707" evidence="3">
    <location>
        <begin position="44"/>
        <end position="132"/>
    </location>
</feature>
<evidence type="ECO:0000313" key="4">
    <source>
        <dbReference type="EMBL" id="CAG8485873.1"/>
    </source>
</evidence>
<evidence type="ECO:0000256" key="1">
    <source>
        <dbReference type="SAM" id="MobiDB-lite"/>
    </source>
</evidence>
<dbReference type="AlphaFoldDB" id="A0A9N8ZFF0"/>
<evidence type="ECO:0000259" key="3">
    <source>
        <dbReference type="Pfam" id="PF24808"/>
    </source>
</evidence>
<evidence type="ECO:0000313" key="5">
    <source>
        <dbReference type="Proteomes" id="UP000789342"/>
    </source>
</evidence>
<feature type="compositionally biased region" description="Polar residues" evidence="1">
    <location>
        <begin position="148"/>
        <end position="160"/>
    </location>
</feature>
<keyword evidence="2" id="KW-0732">Signal</keyword>